<gene>
    <name evidence="2" type="ORF">DB88DRAFT_489160</name>
</gene>
<feature type="region of interest" description="Disordered" evidence="1">
    <location>
        <begin position="458"/>
        <end position="549"/>
    </location>
</feature>
<name>A0AAD9CXW6_PAPLA</name>
<sequence length="549" mass="59962">MMPDDLSLLDRLEEWLEAQVPRNLNDLPHRMLETMERMSNEIFDTLNIQGAPSISIPFPPFAGEEPPPPPPPPTITALPCTLYHRAGKLVKAHPYVLGTGAALALSVGIGYGTAYMGYGGRWGERVRNKRKFGTRGVVQDGMLKEAIVILSPSPMPPLLWVLTVTLLKAGYVVLVAVPRVEDAEALEKRMGPVDEKTGLRVLIYDPDDINTFPPFQRSLEATLTLRFPAANGQQTNDPYQPHPDHIPHIHAFVSLYPLHPDPPNQPSALPALPTLLSPQHNRGRVPLLINVYPSGSVLVNPDSFSSQVLTANHRLLGQNLAASHDARVVSLYIGHLNLPPLHQMISNARPLIYRFTLKDKWNNASTLGKLFVVKDAIVLGFSNTWANITGRLGVGAAARDYRFFEKKFLSILKSSRRSHYSVGQYPYLPFFLSRFSPALTGLLTPILPTLPGPTGPLYASVQGLPAPRKPLTSSASTTTTSTSRNRRSAAPSSTSSDHDSGEDMASSMHSINSARTTSSREAESSLGSGTGMEDSWAHLDVPPAADRPY</sequence>
<proteinExistence type="predicted"/>
<dbReference type="AlphaFoldDB" id="A0AAD9CXW6"/>
<protein>
    <submittedName>
        <fullName evidence="2">Uncharacterized protein</fullName>
    </submittedName>
</protein>
<reference evidence="2" key="1">
    <citation type="submission" date="2023-02" db="EMBL/GenBank/DDBJ databases">
        <title>Identification and recombinant expression of a fungal hydrolase from Papiliotrema laurentii that hydrolyzes apple cutin and clears colloidal polyester polyurethane.</title>
        <authorList>
            <consortium name="DOE Joint Genome Institute"/>
            <person name="Roman V.A."/>
            <person name="Bojanowski C."/>
            <person name="Crable B.R."/>
            <person name="Wagner D.N."/>
            <person name="Hung C.S."/>
            <person name="Nadeau L.J."/>
            <person name="Schratz L."/>
            <person name="Haridas S."/>
            <person name="Pangilinan J."/>
            <person name="Lipzen A."/>
            <person name="Na H."/>
            <person name="Yan M."/>
            <person name="Ng V."/>
            <person name="Grigoriev I.V."/>
            <person name="Spatafora J.W."/>
            <person name="Barlow D."/>
            <person name="Biffinger J."/>
            <person name="Kelley-Loughnane N."/>
            <person name="Varaljay V.A."/>
            <person name="Crookes-Goodson W.J."/>
        </authorList>
    </citation>
    <scope>NUCLEOTIDE SEQUENCE</scope>
    <source>
        <strain evidence="2">5307AH</strain>
    </source>
</reference>
<keyword evidence="3" id="KW-1185">Reference proteome</keyword>
<comment type="caution">
    <text evidence="2">The sequence shown here is derived from an EMBL/GenBank/DDBJ whole genome shotgun (WGS) entry which is preliminary data.</text>
</comment>
<feature type="compositionally biased region" description="Low complexity" evidence="1">
    <location>
        <begin position="472"/>
        <end position="495"/>
    </location>
</feature>
<accession>A0AAD9CXW6</accession>
<dbReference type="Proteomes" id="UP001182556">
    <property type="component" value="Unassembled WGS sequence"/>
</dbReference>
<dbReference type="EMBL" id="JAODAN010000005">
    <property type="protein sequence ID" value="KAK1924121.1"/>
    <property type="molecule type" value="Genomic_DNA"/>
</dbReference>
<evidence type="ECO:0000313" key="2">
    <source>
        <dbReference type="EMBL" id="KAK1924121.1"/>
    </source>
</evidence>
<feature type="compositionally biased region" description="Polar residues" evidence="1">
    <location>
        <begin position="507"/>
        <end position="517"/>
    </location>
</feature>
<evidence type="ECO:0000313" key="3">
    <source>
        <dbReference type="Proteomes" id="UP001182556"/>
    </source>
</evidence>
<organism evidence="2 3">
    <name type="scientific">Papiliotrema laurentii</name>
    <name type="common">Cryptococcus laurentii</name>
    <dbReference type="NCBI Taxonomy" id="5418"/>
    <lineage>
        <taxon>Eukaryota</taxon>
        <taxon>Fungi</taxon>
        <taxon>Dikarya</taxon>
        <taxon>Basidiomycota</taxon>
        <taxon>Agaricomycotina</taxon>
        <taxon>Tremellomycetes</taxon>
        <taxon>Tremellales</taxon>
        <taxon>Rhynchogastremaceae</taxon>
        <taxon>Papiliotrema</taxon>
    </lineage>
</organism>
<evidence type="ECO:0000256" key="1">
    <source>
        <dbReference type="SAM" id="MobiDB-lite"/>
    </source>
</evidence>